<dbReference type="GO" id="GO:0016989">
    <property type="term" value="F:sigma factor antagonist activity"/>
    <property type="evidence" value="ECO:0007669"/>
    <property type="project" value="TreeGrafter"/>
</dbReference>
<keyword evidence="1" id="KW-0472">Membrane</keyword>
<evidence type="ECO:0000313" key="2">
    <source>
        <dbReference type="EMBL" id="RCS47796.1"/>
    </source>
</evidence>
<dbReference type="PANTHER" id="PTHR30273:SF2">
    <property type="entry name" value="PROTEIN FECR"/>
    <property type="match status" value="1"/>
</dbReference>
<gene>
    <name evidence="2" type="ORF">DTL42_14890</name>
</gene>
<evidence type="ECO:0000256" key="1">
    <source>
        <dbReference type="SAM" id="Phobius"/>
    </source>
</evidence>
<reference evidence="2 3" key="1">
    <citation type="submission" date="2018-07" db="EMBL/GenBank/DDBJ databases">
        <title>Comparative genomes isolates from brazilian mangrove.</title>
        <authorList>
            <person name="De Araujo J.E."/>
            <person name="Taketani R.G."/>
            <person name="Silva M.C.P."/>
            <person name="Lourenco M.V."/>
            <person name="Oliveira V.M."/>
            <person name="Andreote F.D."/>
        </authorList>
    </citation>
    <scope>NUCLEOTIDE SEQUENCE [LARGE SCALE GENOMIC DNA]</scope>
    <source>
        <strain evidence="2 3">HEX PRIS-MGV</strain>
    </source>
</reference>
<feature type="transmembrane region" description="Helical" evidence="1">
    <location>
        <begin position="89"/>
        <end position="109"/>
    </location>
</feature>
<comment type="caution">
    <text evidence="2">The sequence shown here is derived from an EMBL/GenBank/DDBJ whole genome shotgun (WGS) entry which is preliminary data.</text>
</comment>
<dbReference type="AlphaFoldDB" id="A0A368KQC8"/>
<keyword evidence="1" id="KW-1133">Transmembrane helix</keyword>
<dbReference type="PANTHER" id="PTHR30273">
    <property type="entry name" value="PERIPLASMIC SIGNAL SENSOR AND SIGMA FACTOR ACTIVATOR FECR-RELATED"/>
    <property type="match status" value="1"/>
</dbReference>
<dbReference type="Gene3D" id="2.60.120.200">
    <property type="match status" value="1"/>
</dbReference>
<dbReference type="Pfam" id="PF13385">
    <property type="entry name" value="Laminin_G_3"/>
    <property type="match status" value="1"/>
</dbReference>
<dbReference type="SUPFAM" id="SSF49899">
    <property type="entry name" value="Concanavalin A-like lectins/glucanases"/>
    <property type="match status" value="1"/>
</dbReference>
<organism evidence="2 3">
    <name type="scientific">Bremerella cremea</name>
    <dbReference type="NCBI Taxonomy" id="1031537"/>
    <lineage>
        <taxon>Bacteria</taxon>
        <taxon>Pseudomonadati</taxon>
        <taxon>Planctomycetota</taxon>
        <taxon>Planctomycetia</taxon>
        <taxon>Pirellulales</taxon>
        <taxon>Pirellulaceae</taxon>
        <taxon>Bremerella</taxon>
    </lineage>
</organism>
<dbReference type="InterPro" id="IPR013320">
    <property type="entry name" value="ConA-like_dom_sf"/>
</dbReference>
<dbReference type="Proteomes" id="UP000253562">
    <property type="component" value="Unassembled WGS sequence"/>
</dbReference>
<sequence>MNSSRNNAMGSQPSPKIEQEARLAFDQVAHTQLTPEQFAALEERLVGDAAFRQAYVEQADLEAELEYQLRTTPPVAISSGSLAERRWPLTFAIALSLMLFSGLLSVLFIKPVRQIVFDSSMPAFTESQLSGSRPVAIVISRSEASQDDAQPLSVGDRLKPGILRLDRGQLQLEFASGVRVQMTGPAELHLISEIEASLVSGQTSVLTPPETKHFYLNGPVSAIANGSSEFIYRVQAKDVGSLDVYRGEVMASLLGENGDTLLNEQVTADHSAIFHGTSLDVKTAAFAESDRVSAMPIDDVSSYSTEDYAALIQQDKPLVYWRFEPGDLDGNLVRNHMSDRYAGELHLANDNSMAMNRGTLQFGPSPEQRYLKLNEPIPGFNQGEFTIEFWVRVERLHWGTFLGVLPIEQDDPTKETHLCLLEYANRTNLVHRPATIRMLYRYPAKTFHGGMNAFSPNSCVPGLWTHVVAVKTNNGTHLYVNNQHKVIFDELRFDDDSPYTVVVGQLDSARPLRQFEGQIDEIAIYNKALTPEQIKRHYEAMTGSPST</sequence>
<protein>
    <submittedName>
        <fullName evidence="2">LamG domain-containing protein</fullName>
    </submittedName>
</protein>
<keyword evidence="1" id="KW-0812">Transmembrane</keyword>
<name>A0A368KQC8_9BACT</name>
<proteinExistence type="predicted"/>
<dbReference type="InterPro" id="IPR012373">
    <property type="entry name" value="Ferrdict_sens_TM"/>
</dbReference>
<accession>A0A368KQC8</accession>
<dbReference type="EMBL" id="QPEX01000028">
    <property type="protein sequence ID" value="RCS47796.1"/>
    <property type="molecule type" value="Genomic_DNA"/>
</dbReference>
<evidence type="ECO:0000313" key="3">
    <source>
        <dbReference type="Proteomes" id="UP000253562"/>
    </source>
</evidence>